<gene>
    <name evidence="4" type="ORF">G7K_5195-t1</name>
</gene>
<name>A0A0E9NMQ4_SAICN</name>
<keyword evidence="5" id="KW-1185">Reference proteome</keyword>
<dbReference type="InterPro" id="IPR036291">
    <property type="entry name" value="NAD(P)-bd_dom_sf"/>
</dbReference>
<organism evidence="4 5">
    <name type="scientific">Saitoella complicata (strain BCRC 22490 / CBS 7301 / JCM 7358 / NBRC 10748 / NRRL Y-17804)</name>
    <dbReference type="NCBI Taxonomy" id="698492"/>
    <lineage>
        <taxon>Eukaryota</taxon>
        <taxon>Fungi</taxon>
        <taxon>Dikarya</taxon>
        <taxon>Ascomycota</taxon>
        <taxon>Taphrinomycotina</taxon>
        <taxon>Taphrinomycotina incertae sedis</taxon>
        <taxon>Saitoella</taxon>
    </lineage>
</organism>
<dbReference type="AlphaFoldDB" id="A0A0E9NMQ4"/>
<evidence type="ECO:0000259" key="3">
    <source>
        <dbReference type="Pfam" id="PF05368"/>
    </source>
</evidence>
<reference evidence="4 5" key="2">
    <citation type="journal article" date="2014" name="J. Gen. Appl. Microbiol.">
        <title>The early diverging ascomycetous budding yeast Saitoella complicata has three histone deacetylases belonging to the Clr6, Hos2, and Rpd3 lineages.</title>
        <authorList>
            <person name="Nishida H."/>
            <person name="Matsumoto T."/>
            <person name="Kondo S."/>
            <person name="Hamamoto M."/>
            <person name="Yoshikawa H."/>
        </authorList>
    </citation>
    <scope>NUCLEOTIDE SEQUENCE [LARGE SCALE GENOMIC DNA]</scope>
    <source>
        <strain evidence="4 5">NRRL Y-17804</strain>
    </source>
</reference>
<dbReference type="OMA" id="GMHHVYR"/>
<dbReference type="InterPro" id="IPR051609">
    <property type="entry name" value="NmrA/Isoflavone_reductase-like"/>
</dbReference>
<dbReference type="InterPro" id="IPR008030">
    <property type="entry name" value="NmrA-like"/>
</dbReference>
<keyword evidence="2" id="KW-0560">Oxidoreductase</keyword>
<reference evidence="4 5" key="1">
    <citation type="journal article" date="2011" name="J. Gen. Appl. Microbiol.">
        <title>Draft genome sequencing of the enigmatic yeast Saitoella complicata.</title>
        <authorList>
            <person name="Nishida H."/>
            <person name="Hamamoto M."/>
            <person name="Sugiyama J."/>
        </authorList>
    </citation>
    <scope>NUCLEOTIDE SEQUENCE [LARGE SCALE GENOMIC DNA]</scope>
    <source>
        <strain evidence="4 5">NRRL Y-17804</strain>
    </source>
</reference>
<dbReference type="Pfam" id="PF05368">
    <property type="entry name" value="NmrA"/>
    <property type="match status" value="1"/>
</dbReference>
<dbReference type="STRING" id="698492.A0A0E9NMQ4"/>
<accession>A0A0E9NMQ4</accession>
<dbReference type="GO" id="GO:0016491">
    <property type="term" value="F:oxidoreductase activity"/>
    <property type="evidence" value="ECO:0007669"/>
    <property type="project" value="UniProtKB-KW"/>
</dbReference>
<dbReference type="Gene3D" id="3.40.50.720">
    <property type="entry name" value="NAD(P)-binding Rossmann-like Domain"/>
    <property type="match status" value="1"/>
</dbReference>
<protein>
    <recommendedName>
        <fullName evidence="3">NmrA-like domain-containing protein</fullName>
    </recommendedName>
</protein>
<dbReference type="OrthoDB" id="9974981at2759"/>
<dbReference type="Proteomes" id="UP000033140">
    <property type="component" value="Unassembled WGS sequence"/>
</dbReference>
<sequence length="339" mass="37861">MSSPFQTIALFGSTGHLGAFFLQALLDPPNSSYKPTIRTFVRPSEKEEFENLPKDERIEVVVSELKDEAEMVEKLKGVDAVVSVLNGPGIEAQYEILEAAVKAGVKRFIPSEFGSHHTYRPPSSSVHYNPAFTSLTHAMWDSKAKFNEYLTLHAAIDEGTLSYTIIGCGDFYNQAWEPFWCPWADVGKVKSQSEVVVPVVGDAEAKAEFSHIGDVAKYTAALLSRDPNISENKTLNFPSHTVSQAHWAELMEKYSPTPVKRQTFSLDEAHGIIADPDSAPEELKSTSPFPPDFWFIVKSAQGEGRFRRPKGEVHKELFPEVEVLGLEEYFEEQFGSRKV</sequence>
<feature type="domain" description="NmrA-like" evidence="3">
    <location>
        <begin position="6"/>
        <end position="283"/>
    </location>
</feature>
<proteinExistence type="predicted"/>
<comment type="caution">
    <text evidence="4">The sequence shown here is derived from an EMBL/GenBank/DDBJ whole genome shotgun (WGS) entry which is preliminary data.</text>
</comment>
<keyword evidence="1" id="KW-0521">NADP</keyword>
<dbReference type="RefSeq" id="XP_019024649.1">
    <property type="nucleotide sequence ID" value="XM_019169441.1"/>
</dbReference>
<evidence type="ECO:0000256" key="2">
    <source>
        <dbReference type="ARBA" id="ARBA00023002"/>
    </source>
</evidence>
<reference evidence="4 5" key="3">
    <citation type="journal article" date="2015" name="Genome Announc.">
        <title>Draft Genome Sequence of the Archiascomycetous Yeast Saitoella complicata.</title>
        <authorList>
            <person name="Yamauchi K."/>
            <person name="Kondo S."/>
            <person name="Hamamoto M."/>
            <person name="Takahashi Y."/>
            <person name="Ogura Y."/>
            <person name="Hayashi T."/>
            <person name="Nishida H."/>
        </authorList>
    </citation>
    <scope>NUCLEOTIDE SEQUENCE [LARGE SCALE GENOMIC DNA]</scope>
    <source>
        <strain evidence="4 5">NRRL Y-17804</strain>
    </source>
</reference>
<evidence type="ECO:0000313" key="5">
    <source>
        <dbReference type="Proteomes" id="UP000033140"/>
    </source>
</evidence>
<dbReference type="PANTHER" id="PTHR47706:SF9">
    <property type="entry name" value="NMRA-LIKE DOMAIN-CONTAINING PROTEIN-RELATED"/>
    <property type="match status" value="1"/>
</dbReference>
<evidence type="ECO:0000313" key="4">
    <source>
        <dbReference type="EMBL" id="GAO51083.1"/>
    </source>
</evidence>
<evidence type="ECO:0000256" key="1">
    <source>
        <dbReference type="ARBA" id="ARBA00022857"/>
    </source>
</evidence>
<dbReference type="Gene3D" id="3.90.25.10">
    <property type="entry name" value="UDP-galactose 4-epimerase, domain 1"/>
    <property type="match status" value="1"/>
</dbReference>
<dbReference type="PANTHER" id="PTHR47706">
    <property type="entry name" value="NMRA-LIKE FAMILY PROTEIN"/>
    <property type="match status" value="1"/>
</dbReference>
<dbReference type="SUPFAM" id="SSF51735">
    <property type="entry name" value="NAD(P)-binding Rossmann-fold domains"/>
    <property type="match status" value="1"/>
</dbReference>
<dbReference type="EMBL" id="BACD03000040">
    <property type="protein sequence ID" value="GAO51083.1"/>
    <property type="molecule type" value="Genomic_DNA"/>
</dbReference>